<reference evidence="2" key="1">
    <citation type="journal article" date="2020" name="G3 (Bethesda)">
        <title>High-Quality Assemblies for Three Invasive Social Wasps from the &lt;i&gt;Vespula&lt;/i&gt; Genus.</title>
        <authorList>
            <person name="Harrop T.W.R."/>
            <person name="Guhlin J."/>
            <person name="McLaughlin G.M."/>
            <person name="Permina E."/>
            <person name="Stockwell P."/>
            <person name="Gilligan J."/>
            <person name="Le Lec M.F."/>
            <person name="Gruber M.A.M."/>
            <person name="Quinn O."/>
            <person name="Lovegrove M."/>
            <person name="Duncan E.J."/>
            <person name="Remnant E.J."/>
            <person name="Van Eeckhoven J."/>
            <person name="Graham B."/>
            <person name="Knapp R.A."/>
            <person name="Langford K.W."/>
            <person name="Kronenberg Z."/>
            <person name="Press M.O."/>
            <person name="Eacker S.M."/>
            <person name="Wilson-Rankin E.E."/>
            <person name="Purcell J."/>
            <person name="Lester P.J."/>
            <person name="Dearden P.K."/>
        </authorList>
    </citation>
    <scope>NUCLEOTIDE SEQUENCE</scope>
    <source>
        <strain evidence="2">Volc-1</strain>
    </source>
</reference>
<accession>A0A834NLR7</accession>
<keyword evidence="3" id="KW-1185">Reference proteome</keyword>
<gene>
    <name evidence="2" type="ORF">H0235_012745</name>
</gene>
<dbReference type="AlphaFoldDB" id="A0A834NLR7"/>
<name>A0A834NLR7_VESPE</name>
<comment type="caution">
    <text evidence="2">The sequence shown here is derived from an EMBL/GenBank/DDBJ whole genome shotgun (WGS) entry which is preliminary data.</text>
</comment>
<organism evidence="2 3">
    <name type="scientific">Vespula pensylvanica</name>
    <name type="common">Western yellow jacket</name>
    <name type="synonym">Wasp</name>
    <dbReference type="NCBI Taxonomy" id="30213"/>
    <lineage>
        <taxon>Eukaryota</taxon>
        <taxon>Metazoa</taxon>
        <taxon>Ecdysozoa</taxon>
        <taxon>Arthropoda</taxon>
        <taxon>Hexapoda</taxon>
        <taxon>Insecta</taxon>
        <taxon>Pterygota</taxon>
        <taxon>Neoptera</taxon>
        <taxon>Endopterygota</taxon>
        <taxon>Hymenoptera</taxon>
        <taxon>Apocrita</taxon>
        <taxon>Aculeata</taxon>
        <taxon>Vespoidea</taxon>
        <taxon>Vespidae</taxon>
        <taxon>Vespinae</taxon>
        <taxon>Vespula</taxon>
    </lineage>
</organism>
<feature type="compositionally biased region" description="Acidic residues" evidence="1">
    <location>
        <begin position="55"/>
        <end position="79"/>
    </location>
</feature>
<dbReference type="EMBL" id="JACSDY010000012">
    <property type="protein sequence ID" value="KAF7412894.1"/>
    <property type="molecule type" value="Genomic_DNA"/>
</dbReference>
<evidence type="ECO:0000313" key="2">
    <source>
        <dbReference type="EMBL" id="KAF7412894.1"/>
    </source>
</evidence>
<evidence type="ECO:0000313" key="3">
    <source>
        <dbReference type="Proteomes" id="UP000600918"/>
    </source>
</evidence>
<protein>
    <submittedName>
        <fullName evidence="2">Uncharacterized protein</fullName>
    </submittedName>
</protein>
<dbReference type="Proteomes" id="UP000600918">
    <property type="component" value="Unassembled WGS sequence"/>
</dbReference>
<sequence length="79" mass="8762">MIEKVKGNGGDVDVGDSDVDVSFKIYFVYVKSPPRTNDLTYTSLSPDEILTLIHDDDDDDDDDDDGDNDDDDDDDNNEG</sequence>
<evidence type="ECO:0000256" key="1">
    <source>
        <dbReference type="SAM" id="MobiDB-lite"/>
    </source>
</evidence>
<proteinExistence type="predicted"/>
<feature type="region of interest" description="Disordered" evidence="1">
    <location>
        <begin position="52"/>
        <end position="79"/>
    </location>
</feature>